<dbReference type="InterPro" id="IPR040676">
    <property type="entry name" value="DUF5641"/>
</dbReference>
<dbReference type="InterPro" id="IPR001878">
    <property type="entry name" value="Znf_CCHC"/>
</dbReference>
<dbReference type="Gene3D" id="1.10.340.70">
    <property type="match status" value="1"/>
</dbReference>
<dbReference type="PANTHER" id="PTHR47331:SF1">
    <property type="entry name" value="GAG-LIKE PROTEIN"/>
    <property type="match status" value="1"/>
</dbReference>
<feature type="domain" description="Integrase catalytic" evidence="8">
    <location>
        <begin position="1607"/>
        <end position="1782"/>
    </location>
</feature>
<dbReference type="InterPro" id="IPR005312">
    <property type="entry name" value="DUF1759"/>
</dbReference>
<evidence type="ECO:0000259" key="7">
    <source>
        <dbReference type="PROSITE" id="PS50950"/>
    </source>
</evidence>
<evidence type="ECO:0000256" key="3">
    <source>
        <dbReference type="ARBA" id="ARBA00022833"/>
    </source>
</evidence>
<dbReference type="InterPro" id="IPR001584">
    <property type="entry name" value="Integrase_cat-core"/>
</dbReference>
<organism evidence="9 10">
    <name type="scientific">Acropora cervicornis</name>
    <name type="common">Staghorn coral</name>
    <dbReference type="NCBI Taxonomy" id="6130"/>
    <lineage>
        <taxon>Eukaryota</taxon>
        <taxon>Metazoa</taxon>
        <taxon>Cnidaria</taxon>
        <taxon>Anthozoa</taxon>
        <taxon>Hexacorallia</taxon>
        <taxon>Scleractinia</taxon>
        <taxon>Astrocoeniina</taxon>
        <taxon>Acroporidae</taxon>
        <taxon>Acropora</taxon>
    </lineage>
</organism>
<dbReference type="InterPro" id="IPR008042">
    <property type="entry name" value="Retrotrans_Pao"/>
</dbReference>
<dbReference type="Proteomes" id="UP001249851">
    <property type="component" value="Unassembled WGS sequence"/>
</dbReference>
<dbReference type="Gene3D" id="3.30.420.10">
    <property type="entry name" value="Ribonuclease H-like superfamily/Ribonuclease H"/>
    <property type="match status" value="1"/>
</dbReference>
<dbReference type="SUPFAM" id="SSF57716">
    <property type="entry name" value="Glucocorticoid receptor-like (DNA-binding domain)"/>
    <property type="match status" value="1"/>
</dbReference>
<dbReference type="EMBL" id="JARQWQ010000026">
    <property type="protein sequence ID" value="KAK2563305.1"/>
    <property type="molecule type" value="Genomic_DNA"/>
</dbReference>
<evidence type="ECO:0000259" key="8">
    <source>
        <dbReference type="PROSITE" id="PS50994"/>
    </source>
</evidence>
<dbReference type="PROSITE" id="PS50950">
    <property type="entry name" value="ZF_THAP"/>
    <property type="match status" value="1"/>
</dbReference>
<evidence type="ECO:0000256" key="6">
    <source>
        <dbReference type="SAM" id="MobiDB-lite"/>
    </source>
</evidence>
<evidence type="ECO:0000256" key="1">
    <source>
        <dbReference type="ARBA" id="ARBA00022723"/>
    </source>
</evidence>
<dbReference type="InterPro" id="IPR006612">
    <property type="entry name" value="THAP_Znf"/>
</dbReference>
<dbReference type="PROSITE" id="PS50994">
    <property type="entry name" value="INTEGRASE"/>
    <property type="match status" value="1"/>
</dbReference>
<dbReference type="Pfam" id="PF17921">
    <property type="entry name" value="Integrase_H2C2"/>
    <property type="match status" value="1"/>
</dbReference>
<keyword evidence="1" id="KW-0479">Metal-binding</keyword>
<name>A0AAD9QLS6_ACRCE</name>
<dbReference type="Gene3D" id="3.30.70.270">
    <property type="match status" value="1"/>
</dbReference>
<dbReference type="GO" id="GO:0003677">
    <property type="term" value="F:DNA binding"/>
    <property type="evidence" value="ECO:0007669"/>
    <property type="project" value="UniProtKB-UniRule"/>
</dbReference>
<reference evidence="9" key="1">
    <citation type="journal article" date="2023" name="G3 (Bethesda)">
        <title>Whole genome assembly and annotation of the endangered Caribbean coral Acropora cervicornis.</title>
        <authorList>
            <person name="Selwyn J.D."/>
            <person name="Vollmer S.V."/>
        </authorList>
    </citation>
    <scope>NUCLEOTIDE SEQUENCE</scope>
    <source>
        <strain evidence="9">K2</strain>
    </source>
</reference>
<dbReference type="InterPro" id="IPR008737">
    <property type="entry name" value="DUF1758"/>
</dbReference>
<dbReference type="PANTHER" id="PTHR47331">
    <property type="entry name" value="PHD-TYPE DOMAIN-CONTAINING PROTEIN"/>
    <property type="match status" value="1"/>
</dbReference>
<dbReference type="Pfam" id="PF18701">
    <property type="entry name" value="DUF5641"/>
    <property type="match status" value="1"/>
</dbReference>
<dbReference type="Pfam" id="PF05380">
    <property type="entry name" value="Peptidase_A17"/>
    <property type="match status" value="1"/>
</dbReference>
<evidence type="ECO:0000256" key="5">
    <source>
        <dbReference type="PROSITE-ProRule" id="PRU00309"/>
    </source>
</evidence>
<dbReference type="Pfam" id="PF05585">
    <property type="entry name" value="DUF1758"/>
    <property type="match status" value="1"/>
</dbReference>
<feature type="region of interest" description="Disordered" evidence="6">
    <location>
        <begin position="220"/>
        <end position="245"/>
    </location>
</feature>
<keyword evidence="2 5" id="KW-0863">Zinc-finger</keyword>
<dbReference type="InterPro" id="IPR036397">
    <property type="entry name" value="RNaseH_sf"/>
</dbReference>
<protein>
    <submittedName>
        <fullName evidence="9">Pro-Pol polyprotein</fullName>
    </submittedName>
</protein>
<dbReference type="Pfam" id="PF05485">
    <property type="entry name" value="THAP"/>
    <property type="match status" value="1"/>
</dbReference>
<dbReference type="InterPro" id="IPR012337">
    <property type="entry name" value="RNaseH-like_sf"/>
</dbReference>
<keyword evidence="10" id="KW-1185">Reference proteome</keyword>
<comment type="caution">
    <text evidence="9">The sequence shown here is derived from an EMBL/GenBank/DDBJ whole genome shotgun (WGS) entry which is preliminary data.</text>
</comment>
<dbReference type="InterPro" id="IPR041588">
    <property type="entry name" value="Integrase_H2C2"/>
</dbReference>
<dbReference type="SUPFAM" id="SSF56672">
    <property type="entry name" value="DNA/RNA polymerases"/>
    <property type="match status" value="1"/>
</dbReference>
<dbReference type="Pfam" id="PF03564">
    <property type="entry name" value="DUF1759"/>
    <property type="match status" value="1"/>
</dbReference>
<keyword evidence="4 5" id="KW-0238">DNA-binding</keyword>
<dbReference type="SMART" id="SM00343">
    <property type="entry name" value="ZnF_C2HC"/>
    <property type="match status" value="2"/>
</dbReference>
<dbReference type="GO" id="GO:0008270">
    <property type="term" value="F:zinc ion binding"/>
    <property type="evidence" value="ECO:0007669"/>
    <property type="project" value="UniProtKB-KW"/>
</dbReference>
<reference evidence="9" key="2">
    <citation type="journal article" date="2023" name="Science">
        <title>Genomic signatures of disease resistance in endangered staghorn corals.</title>
        <authorList>
            <person name="Vollmer S.V."/>
            <person name="Selwyn J.D."/>
            <person name="Despard B.A."/>
            <person name="Roesel C.L."/>
        </authorList>
    </citation>
    <scope>NUCLEOTIDE SEQUENCE</scope>
    <source>
        <strain evidence="9">K2</strain>
    </source>
</reference>
<sequence>MVNFCAVLGCSTRSNREKDKGYYRIPAIVSRSKPKKQALSVERRATWLARIRREDLVGDAIEFYRVCGDHFISGEPSSIYDKTNPDWVPNQNLGYDFREVSASSQERYERAQERSEKRRRDLSRLRRRRAANRTFVNKTLEKIDQQLEDYTDDKSKKAKLKAFRDTLNEKLGVLTELNARILDQLDEDDFEKEIDETSELKMTIQERIINIELAIKTDSSESEDDDDIGSARSSSRASSSKKTKRLTQTVKLPKLVIKKFGGNHAEYQAFWDSFDAAIHSNETLSDIEKLNYLRSFLEGPAVATIAGLALTKDNYKVAVDLLRERYGNKQVIISSHMESLLKLPRVNFVSDIKRVRMVYDQIEIKIRSLQALGIKAESYGSLLIPVVMEKIPEEFRLVISRKMKSDTWDVNELIEAFKEELEAREKSRFVGGSGNVVEKPWLKPKIPRDPITAAALFLPERGQANCYFCNHPGHRSFNCTSVTDPEKRKEILKKKGRCFVCLRRGHVSNCCPSEYKCKKCFGRHHISVCSGGFHLPQDVTQNATQGNAIEQPNVTQPCPGATATLHVGGKNSVLLQTATANVSNPRSGKTVQARLVFDSGSQRSYIANGLRSSLELPSLRYENLVIKTFGAGSDQPKRCDVVQLCVSKAVGGLNLYVDAYDVPSICAPLSQQKIELAQASYEHLSSLELADSSTGGDGMPIDILIGSDFYWQFMTGEIRFGMYGGPVAINTHLGWVLSGPVYESRQMLVESSTHLSHTHVLRLDTEQKEENCPLKQELSRFWDIESLGIIPESEDAVYERFLNRVQMKDARYEVSLPWKEMHPALPDNYSLSYSRLASLIGRLRKSPEVLREYDRVIKDQQSRGIVETVTSDDATHVHYLPHREVVRSDKQTTKLRIVFDASAKRDGPSLNDCLHAGPPLTPLLMDIMMRFRCHQIALVGDIEKAFLMVGVNEADRDVLRFLWVKDPFSSEPKVEIKRFTRLVFGVSSSPFLLNATLRHHMSKYALCDPEFVKKFLEALYVDDLSTGDRNVEETYQLFLKSKLRMLEAGFNMRKWSSNSKELIEKIKASEYGRGVEPINRLSELEEDEETYASATLGSNHEVNEEQEHKVLGVTWNHDTDELRIDLSDIVKFSEKLSVTKRTVLKVTARVYDPLGWISPILIEMKLLFQKLCQSKEDWDEELSPDMRERYDKWMSELRKVGGIRIPRCYFRENDHTPVSIEIHGFSDASSYAYAAVVYLRVEVEGNVKSVLVASKTRVAPLSGQTIPRLELLGAVILARLVKHVVDALSGTLRIDRVRCWVDSTAVLYWIIGEKKQWKQFVQNRILEIRSLVGPSCWSYCPTSVNPADLPSRGMKASDLAVSDEWWNGPMFLSLPEQQWPARPDTSLIEECVLSENKGELKKEAVPVSTNLVSESEEKTSLSECIGLEHFSSKKKLFRVTAYVMRFISRLKEKIRNTRNIQNFPDQSLSVEEVKAAELLWIREVQKSIVYGDKFNQQKLSLGLFLDDKGIYRCRGRLENSALPYQAKYPALLPSKHHLTSLIVHECHDNVKHRGVKDTLTELRSRYWMPKGRQVVKTLLRKCTVCSRIQGRPYSAPAAPDLPGFRVENSYPFANTGVDFAGPLYVKNVFGGESKMHKVYIALYTCASTRAVHLDLVPSLDAQSFVRSLKRFFARRGVNQLFISDNAKTFKSQEVQQLVKDLGIDWKFNLPRAPWWGGFFERMVRCTKGCLKKTLGSARLTYEELLTVLTEVEGVLNSRPLTYVYGDDIEEPLTPSHLMIGRRLLSRNPNTAPAGGSCSSSVTEVARRAKYLKSLLDHFWNRWQKEYVTELRQFHQYAVNNRGACLKKESSVKEGDVVIVKDEKRPRNTWKLGRVKKLVKGRDGKTRGAVVETVADNQNRLIEISRAVQHLVPVECKEQGTCQQSQPGAGETRTRRQAAIISDIRRRCLR</sequence>
<dbReference type="Gene3D" id="3.10.10.10">
    <property type="entry name" value="HIV Type 1 Reverse Transcriptase, subunit A, domain 1"/>
    <property type="match status" value="1"/>
</dbReference>
<evidence type="ECO:0000313" key="9">
    <source>
        <dbReference type="EMBL" id="KAK2563305.1"/>
    </source>
</evidence>
<dbReference type="SUPFAM" id="SSF53098">
    <property type="entry name" value="Ribonuclease H-like"/>
    <property type="match status" value="1"/>
</dbReference>
<accession>A0AAD9QLS6</accession>
<evidence type="ECO:0000256" key="2">
    <source>
        <dbReference type="ARBA" id="ARBA00022771"/>
    </source>
</evidence>
<dbReference type="GO" id="GO:0015074">
    <property type="term" value="P:DNA integration"/>
    <property type="evidence" value="ECO:0007669"/>
    <property type="project" value="InterPro"/>
</dbReference>
<proteinExistence type="predicted"/>
<dbReference type="InterPro" id="IPR043502">
    <property type="entry name" value="DNA/RNA_pol_sf"/>
</dbReference>
<dbReference type="InterPro" id="IPR043128">
    <property type="entry name" value="Rev_trsase/Diguanyl_cyclase"/>
</dbReference>
<keyword evidence="3" id="KW-0862">Zinc</keyword>
<gene>
    <name evidence="9" type="ORF">P5673_013673</name>
</gene>
<evidence type="ECO:0000313" key="10">
    <source>
        <dbReference type="Proteomes" id="UP001249851"/>
    </source>
</evidence>
<evidence type="ECO:0000256" key="4">
    <source>
        <dbReference type="ARBA" id="ARBA00023125"/>
    </source>
</evidence>
<dbReference type="SMART" id="SM00980">
    <property type="entry name" value="THAP"/>
    <property type="match status" value="1"/>
</dbReference>
<dbReference type="Pfam" id="PF00665">
    <property type="entry name" value="rve"/>
    <property type="match status" value="1"/>
</dbReference>
<feature type="domain" description="THAP-type" evidence="7">
    <location>
        <begin position="1"/>
        <end position="92"/>
    </location>
</feature>